<dbReference type="Pfam" id="PF13154">
    <property type="entry name" value="DUF3991"/>
    <property type="match status" value="1"/>
</dbReference>
<dbReference type="AlphaFoldDB" id="A0A1Y4SWN1"/>
<keyword evidence="3" id="KW-1185">Reference proteome</keyword>
<dbReference type="InterPro" id="IPR025054">
    <property type="entry name" value="DUF3991"/>
</dbReference>
<dbReference type="Pfam" id="PF13155">
    <property type="entry name" value="Toprim_2"/>
    <property type="match status" value="1"/>
</dbReference>
<evidence type="ECO:0000313" key="3">
    <source>
        <dbReference type="Proteomes" id="UP000195305"/>
    </source>
</evidence>
<dbReference type="Gene3D" id="3.40.1360.10">
    <property type="match status" value="1"/>
</dbReference>
<gene>
    <name evidence="2" type="ORF">B5E75_10665</name>
</gene>
<comment type="caution">
    <text evidence="2">The sequence shown here is derived from an EMBL/GenBank/DDBJ whole genome shotgun (WGS) entry which is preliminary data.</text>
</comment>
<dbReference type="EMBL" id="NFLJ01000032">
    <property type="protein sequence ID" value="OUQ33361.1"/>
    <property type="molecule type" value="Genomic_DNA"/>
</dbReference>
<protein>
    <recommendedName>
        <fullName evidence="1">DUF3991 domain-containing protein</fullName>
    </recommendedName>
</protein>
<name>A0A1Y4SWN1_9FIRM</name>
<dbReference type="OrthoDB" id="9802530at2"/>
<sequence length="369" mass="43066">MIQLRIMVLQFIRIDGHGNHIILMAKQPSSILFSLKKWNISMLCIFSINVIARSLTMAKRFISKKDLARIKELDLLTYLKNYEPQELVKKSRNDYVTRTHGSLHISNGLWCWWAQNIGGRTALQYLIKVEGMEFLDAALYLKDLIDKQPPTKVIQSNKSSYHFRLPYRYENDNKIISYLVNERKLDKSIVDYCIKKKLIYESAHDHAVVFVGYDESHMPKFASTRSIDSDMKKNIPGSNKAYSFCIKNEHNHQLHVFESAIDLLSYMTILKGNKKDYLNNNYLSIDGATLIGKNIHDTEIPVALNHFLKNNEINSIFLHMDNDKAGKDTVKKIQYHLKNQYKIIDCSPQKYKDVNQELQTRVFHTDMQR</sequence>
<evidence type="ECO:0000313" key="2">
    <source>
        <dbReference type="EMBL" id="OUQ33361.1"/>
    </source>
</evidence>
<dbReference type="SUPFAM" id="SSF57783">
    <property type="entry name" value="Zinc beta-ribbon"/>
    <property type="match status" value="1"/>
</dbReference>
<evidence type="ECO:0000259" key="1">
    <source>
        <dbReference type="Pfam" id="PF13154"/>
    </source>
</evidence>
<feature type="domain" description="DUF3991" evidence="1">
    <location>
        <begin position="177"/>
        <end position="246"/>
    </location>
</feature>
<organism evidence="2 3">
    <name type="scientific">Massilimicrobiota timonensis</name>
    <dbReference type="NCBI Taxonomy" id="1776392"/>
    <lineage>
        <taxon>Bacteria</taxon>
        <taxon>Bacillati</taxon>
        <taxon>Bacillota</taxon>
        <taxon>Erysipelotrichia</taxon>
        <taxon>Erysipelotrichales</taxon>
        <taxon>Erysipelotrichaceae</taxon>
        <taxon>Massilimicrobiota</taxon>
    </lineage>
</organism>
<reference evidence="2 3" key="1">
    <citation type="journal article" date="2018" name="BMC Genomics">
        <title>Whole genome sequencing and function prediction of 133 gut anaerobes isolated from chicken caecum in pure cultures.</title>
        <authorList>
            <person name="Medvecky M."/>
            <person name="Cejkova D."/>
            <person name="Polansky O."/>
            <person name="Karasova D."/>
            <person name="Kubasova T."/>
            <person name="Cizek A."/>
            <person name="Rychlik I."/>
        </authorList>
    </citation>
    <scope>NUCLEOTIDE SEQUENCE [LARGE SCALE GENOMIC DNA]</scope>
    <source>
        <strain evidence="2 3">An13</strain>
    </source>
</reference>
<accession>A0A1Y4SWN1</accession>
<proteinExistence type="predicted"/>
<dbReference type="Proteomes" id="UP000195305">
    <property type="component" value="Unassembled WGS sequence"/>
</dbReference>